<evidence type="ECO:0000256" key="4">
    <source>
        <dbReference type="SAM" id="SignalP"/>
    </source>
</evidence>
<keyword evidence="7" id="KW-1185">Reference proteome</keyword>
<keyword evidence="3" id="KW-0119">Carbohydrate metabolism</keyword>
<feature type="chain" id="PRO_5001597746" description="Alpha-amylase" evidence="4">
    <location>
        <begin position="20"/>
        <end position="514"/>
    </location>
</feature>
<protein>
    <recommendedName>
        <fullName evidence="3">Alpha-amylase</fullName>
        <ecNumber evidence="3">3.2.1.1</ecNumber>
    </recommendedName>
</protein>
<dbReference type="Gene3D" id="3.20.20.80">
    <property type="entry name" value="Glycosidases"/>
    <property type="match status" value="1"/>
</dbReference>
<keyword evidence="3" id="KW-0378">Hydrolase</keyword>
<dbReference type="PRINTS" id="PR00110">
    <property type="entry name" value="ALPHAAMYLASE"/>
</dbReference>
<dbReference type="Gene3D" id="3.90.400.10">
    <property type="entry name" value="Oligo-1,6-glucosidase, Domain 2"/>
    <property type="match status" value="1"/>
</dbReference>
<dbReference type="PATRIC" id="fig|35623.3.peg.737"/>
<dbReference type="AlphaFoldDB" id="A0A061AA81"/>
<comment type="similarity">
    <text evidence="1 2">Belongs to the glycosyl hydrolase 13 family.</text>
</comment>
<dbReference type="EC" id="3.2.1.1" evidence="3"/>
<evidence type="ECO:0000259" key="5">
    <source>
        <dbReference type="SMART" id="SM00642"/>
    </source>
</evidence>
<accession>A0A061AA81</accession>
<feature type="signal peptide" evidence="4">
    <location>
        <begin position="1"/>
        <end position="19"/>
    </location>
</feature>
<dbReference type="RefSeq" id="WP_045749310.1">
    <property type="nucleotide sequence ID" value="NZ_FUZK01000001.1"/>
</dbReference>
<dbReference type="InterPro" id="IPR017853">
    <property type="entry name" value="GH"/>
</dbReference>
<dbReference type="HOGENOM" id="CLU_006462_2_4_14"/>
<comment type="catalytic activity">
    <reaction evidence="3">
        <text>Endohydrolysis of (1-&gt;4)-alpha-D-glucosidic linkages in polysaccharides containing three or more (1-&gt;4)-alpha-linked D-glucose units.</text>
        <dbReference type="EC" id="3.2.1.1"/>
    </reaction>
</comment>
<reference evidence="7" key="1">
    <citation type="submission" date="2014-05" db="EMBL/GenBank/DDBJ databases">
        <authorList>
            <person name="Kube M."/>
        </authorList>
    </citation>
    <scope>NUCLEOTIDE SEQUENCE [LARGE SCALE GENOMIC DNA]</scope>
</reference>
<dbReference type="GO" id="GO:0009313">
    <property type="term" value="P:oligosaccharide catabolic process"/>
    <property type="evidence" value="ECO:0007669"/>
    <property type="project" value="TreeGrafter"/>
</dbReference>
<dbReference type="GO" id="GO:0043169">
    <property type="term" value="F:cation binding"/>
    <property type="evidence" value="ECO:0007669"/>
    <property type="project" value="InterPro"/>
</dbReference>
<keyword evidence="4" id="KW-0732">Signal</keyword>
<evidence type="ECO:0000256" key="3">
    <source>
        <dbReference type="RuleBase" id="RU361134"/>
    </source>
</evidence>
<dbReference type="SUPFAM" id="SSF51445">
    <property type="entry name" value="(Trans)glycosidases"/>
    <property type="match status" value="1"/>
</dbReference>
<evidence type="ECO:0000256" key="2">
    <source>
        <dbReference type="RuleBase" id="RU003615"/>
    </source>
</evidence>
<dbReference type="InParanoid" id="A0A061AA81"/>
<dbReference type="KEGG" id="aoc:Aocu_07370"/>
<dbReference type="InterPro" id="IPR006046">
    <property type="entry name" value="Alpha_amylase"/>
</dbReference>
<dbReference type="PANTHER" id="PTHR10357:SF179">
    <property type="entry name" value="NEUTRAL AND BASIC AMINO ACID TRANSPORT PROTEIN RBAT"/>
    <property type="match status" value="1"/>
</dbReference>
<evidence type="ECO:0000313" key="6">
    <source>
        <dbReference type="EMBL" id="CDR30810.1"/>
    </source>
</evidence>
<evidence type="ECO:0000313" key="7">
    <source>
        <dbReference type="Proteomes" id="UP000032434"/>
    </source>
</evidence>
<dbReference type="SMART" id="SM00642">
    <property type="entry name" value="Aamy"/>
    <property type="match status" value="1"/>
</dbReference>
<gene>
    <name evidence="6" type="ORF">Aocu_07370</name>
</gene>
<name>A0A061AA81_9MOLU</name>
<dbReference type="STRING" id="35623.Aocu_07370"/>
<dbReference type="PROSITE" id="PS51257">
    <property type="entry name" value="PROKAR_LIPOPROTEIN"/>
    <property type="match status" value="1"/>
</dbReference>
<keyword evidence="3" id="KW-0326">Glycosidase</keyword>
<dbReference type="InterPro" id="IPR006047">
    <property type="entry name" value="GH13_cat_dom"/>
</dbReference>
<sequence length="514" mass="58871">MKKLTTLFTLTLLIFSLIACQPSQEIETYDFKALNPLNDIYYQVFIRSFADSDGDGIGDINGLTDNLDYIKDLGATAIWMLPFTQTEIDWLSYHGYRVTDYYEVHPEYGTMADLENLIDKADEMGIKIVMDLVINHTSDTHPWYQSAVSSTSSPFRDYYLWTTPSSAFESFPGGMKDLNLSNPEVVNEIKDIVSFWMDKGIKGFRFDAAKHLFLGDPGTNPAVQLTKNYAFLRDLQLFAKAIDPEVFFLGEVFEYSYDVYKNYYIGLDSVFDFYTASEIWSKVGNRSNMSLLVQNINRAFNSYKTYNPNYVPSLFISNHDIDRVASRAEYSDVNGINDLKQSVSFMMTLPGSPHIYYGDELLMKGSNFEGTQNHGKDLTGQGVIYDQYRRAPFKWGDASKETTWLNPFGDSNQNDSLIEAKNDVNSMYHHYKTMSNLRQNTPALMYGNTLIPYENNSTFIQGYYRTYTYEDFTQTVLVLHNMSDVERTVDIEYDKILYGSSLSIPAFGTIILEV</sequence>
<dbReference type="Proteomes" id="UP000032434">
    <property type="component" value="Chromosome 1"/>
</dbReference>
<dbReference type="EMBL" id="LK028559">
    <property type="protein sequence ID" value="CDR30810.1"/>
    <property type="molecule type" value="Genomic_DNA"/>
</dbReference>
<dbReference type="Pfam" id="PF00128">
    <property type="entry name" value="Alpha-amylase"/>
    <property type="match status" value="1"/>
</dbReference>
<proteinExistence type="inferred from homology"/>
<dbReference type="PANTHER" id="PTHR10357">
    <property type="entry name" value="ALPHA-AMYLASE FAMILY MEMBER"/>
    <property type="match status" value="1"/>
</dbReference>
<evidence type="ECO:0000256" key="1">
    <source>
        <dbReference type="ARBA" id="ARBA00008061"/>
    </source>
</evidence>
<dbReference type="InterPro" id="IPR045857">
    <property type="entry name" value="O16G_dom_2"/>
</dbReference>
<dbReference type="GO" id="GO:0004556">
    <property type="term" value="F:alpha-amylase activity"/>
    <property type="evidence" value="ECO:0007669"/>
    <property type="project" value="UniProtKB-UniRule"/>
</dbReference>
<organism evidence="6 7">
    <name type="scientific">Acholeplasma oculi</name>
    <dbReference type="NCBI Taxonomy" id="35623"/>
    <lineage>
        <taxon>Bacteria</taxon>
        <taxon>Bacillati</taxon>
        <taxon>Mycoplasmatota</taxon>
        <taxon>Mollicutes</taxon>
        <taxon>Acholeplasmatales</taxon>
        <taxon>Acholeplasmataceae</taxon>
        <taxon>Acholeplasma</taxon>
    </lineage>
</organism>
<feature type="domain" description="Glycosyl hydrolase family 13 catalytic" evidence="5">
    <location>
        <begin position="43"/>
        <end position="438"/>
    </location>
</feature>